<dbReference type="InterPro" id="IPR037197">
    <property type="entry name" value="WWE_dom_sf"/>
</dbReference>
<reference evidence="13 14" key="1">
    <citation type="journal article" date="2021" name="Elife">
        <title>Chloroplast acquisition without the gene transfer in kleptoplastic sea slugs, Plakobranchus ocellatus.</title>
        <authorList>
            <person name="Maeda T."/>
            <person name="Takahashi S."/>
            <person name="Yoshida T."/>
            <person name="Shimamura S."/>
            <person name="Takaki Y."/>
            <person name="Nagai Y."/>
            <person name="Toyoda A."/>
            <person name="Suzuki Y."/>
            <person name="Arimoto A."/>
            <person name="Ishii H."/>
            <person name="Satoh N."/>
            <person name="Nishiyama T."/>
            <person name="Hasebe M."/>
            <person name="Maruyama T."/>
            <person name="Minagawa J."/>
            <person name="Obokata J."/>
            <person name="Shigenobu S."/>
        </authorList>
    </citation>
    <scope>NUCLEOTIDE SEQUENCE [LARGE SCALE GENOMIC DNA]</scope>
</reference>
<name>A0AAV4HR45_9GAST</name>
<dbReference type="PROSITE" id="PS51059">
    <property type="entry name" value="PARP_CATALYTIC"/>
    <property type="match status" value="1"/>
</dbReference>
<dbReference type="GO" id="GO:0003714">
    <property type="term" value="F:transcription corepressor activity"/>
    <property type="evidence" value="ECO:0007669"/>
    <property type="project" value="TreeGrafter"/>
</dbReference>
<dbReference type="Pfam" id="PF02825">
    <property type="entry name" value="WWE"/>
    <property type="match status" value="1"/>
</dbReference>
<accession>A0AAV4HR45</accession>
<feature type="domain" description="WWE" evidence="10">
    <location>
        <begin position="1608"/>
        <end position="1690"/>
    </location>
</feature>
<comment type="caution">
    <text evidence="13">The sequence shown here is derived from an EMBL/GenBank/DDBJ whole genome shotgun (WGS) entry which is preliminary data.</text>
</comment>
<dbReference type="Pfam" id="PF23085">
    <property type="entry name" value="RRM_PARP14_3"/>
    <property type="match status" value="2"/>
</dbReference>
<evidence type="ECO:0000256" key="1">
    <source>
        <dbReference type="ARBA" id="ARBA00004123"/>
    </source>
</evidence>
<dbReference type="InterPro" id="IPR012677">
    <property type="entry name" value="Nucleotide-bd_a/b_plait_sf"/>
</dbReference>
<evidence type="ECO:0000256" key="4">
    <source>
        <dbReference type="ARBA" id="ARBA00023027"/>
    </source>
</evidence>
<dbReference type="PANTHER" id="PTHR14453:SF67">
    <property type="entry name" value="POLY [ADP-RIBOSE] POLYMERASE"/>
    <property type="match status" value="1"/>
</dbReference>
<evidence type="ECO:0000259" key="9">
    <source>
        <dbReference type="PROSITE" id="PS50102"/>
    </source>
</evidence>
<organism evidence="13 14">
    <name type="scientific">Elysia marginata</name>
    <dbReference type="NCBI Taxonomy" id="1093978"/>
    <lineage>
        <taxon>Eukaryota</taxon>
        <taxon>Metazoa</taxon>
        <taxon>Spiralia</taxon>
        <taxon>Lophotrochozoa</taxon>
        <taxon>Mollusca</taxon>
        <taxon>Gastropoda</taxon>
        <taxon>Heterobranchia</taxon>
        <taxon>Euthyneura</taxon>
        <taxon>Panpulmonata</taxon>
        <taxon>Sacoglossa</taxon>
        <taxon>Placobranchoidea</taxon>
        <taxon>Plakobranchidae</taxon>
        <taxon>Elysia</taxon>
    </lineage>
</organism>
<feature type="compositionally biased region" description="Acidic residues" evidence="8">
    <location>
        <begin position="1279"/>
        <end position="1290"/>
    </location>
</feature>
<dbReference type="SMART" id="SM00360">
    <property type="entry name" value="RRM"/>
    <property type="match status" value="2"/>
</dbReference>
<dbReference type="Proteomes" id="UP000762676">
    <property type="component" value="Unassembled WGS sequence"/>
</dbReference>
<feature type="domain" description="PARP catalytic" evidence="11">
    <location>
        <begin position="1698"/>
        <end position="1890"/>
    </location>
</feature>
<dbReference type="PROSITE" id="PS51154">
    <property type="entry name" value="MACRO"/>
    <property type="match status" value="3"/>
</dbReference>
<feature type="region of interest" description="Disordered" evidence="8">
    <location>
        <begin position="851"/>
        <end position="870"/>
    </location>
</feature>
<evidence type="ECO:0000256" key="5">
    <source>
        <dbReference type="ARBA" id="ARBA00023242"/>
    </source>
</evidence>
<dbReference type="InterPro" id="IPR000504">
    <property type="entry name" value="RRM_dom"/>
</dbReference>
<feature type="domain" description="Macro" evidence="12">
    <location>
        <begin position="1318"/>
        <end position="1494"/>
    </location>
</feature>
<dbReference type="GO" id="GO:0005737">
    <property type="term" value="C:cytoplasm"/>
    <property type="evidence" value="ECO:0007669"/>
    <property type="project" value="TreeGrafter"/>
</dbReference>
<protein>
    <recommendedName>
        <fullName evidence="7">Poly [ADP-ribose] polymerase</fullName>
        <shortName evidence="7">PARP</shortName>
        <ecNumber evidence="7">2.4.2.-</ecNumber>
    </recommendedName>
</protein>
<dbReference type="GO" id="GO:0010629">
    <property type="term" value="P:negative regulation of gene expression"/>
    <property type="evidence" value="ECO:0007669"/>
    <property type="project" value="TreeGrafter"/>
</dbReference>
<sequence length="1890" mass="210674">MLFPDWLLPCEDMREGGGAEVLASLALRPTLAAQPAKIRLSKRSLRKPKRHKGSNFSKPNVPYHHCHTLGFFGGFRSISLNYVEMADYKNCLKVTGLPSNISEDELKIIFQNKRNKGGGPIDRIFLDTAGNASCALVYFKSPEAVEIILARGNTVKINEHISHVSKYVSASRKEEKQTKAPQSKPTNPCSKAQSARKLSQTQDQATKISKMPEQPKEKFASVKPGPLDEINDTAALKFQVRRTIKATLSDIWKSKDFYIYYLEDPSVSQDKPIEETLLLDCLNKVLYVTFEDEEGAMNMCQQKHGPDSNFLRVEMSTEADFNTYPNKVSVHGFPLKDKSKRRFLEFVHDVTGWEVIDIIQWNEPRSAILVFDEEECHDITEICWNLRTQFDGIKIMSAPVFRTKSVNVCGLPRGFDKCLLQRYLSNKRSGGGPVASVAMQDNVAIVTFKSEEHFFGVLQKKDHSLENHPLTIEAYYECLSRSTFKRSCSSKSPSVSSQAEDMDWVHIQEAREAEGSRPGMQSEDEDDWEDYGFCEEEESRMDLEKKDLTLLKNTDILKELQRKNKSVKISIDTQGSKAKFQGHKLGIQKAMTELLQWSMKRFEKIQLNFLTKFQLEVLQNDCVQHKVNAEFQKEKKQAVLVVEGNTALINFVQPASTELLTMVVKTFVAEETKKLSDPNARLLFISKLGLEHLSSLQKAPDGTSLGILVKYDEQNNSLLMVCPQEKKAELHNKIDEFMKENVINVKTVKCSEGKIHFLSKYRKDIMTSMKEKYKPLGVIITERPNSFELKGKKDEVTTAERELVKIRDSVFAEDFPLKFFAIKEYMIEGDGKFIKSGIENELACCICLPSSSSSGGVGRKSPESRGASTPLKLLPEPQVVATANFGYFTLHFVQGDLLGLKVAAIVNPVDETKQLNIGGLGKAIITQGGTQIQTDLMKTADSELVTVTSSGHLARCQHILHVVLQKFSSGSSTNVETAMSAVLDCASNERFSSVGFPCLGSGQIFNYPDLAVSTQTMSAVKKFLEEEATCPADIYICDKSDGILSSLIDRCELTFPDVTIDQLVQLEQKPKDAPTPRPRRSLNASASAQPKGFGNLQVKLLQGEITKWRMDAIVIAVDKSLDLKKGRLAKLVHKFGGDSVQDELNDNYPDGICPGEFAQSSGGNLKSKHIFYPCITHWKGANGPSQAQQMQKLIEDILHAANSIPVTSIAFPAIGTGNLNYPSDVVAKVFNAALNNFSKKYPNSNLKNVDLVIYPSDALVFQAFQGLFSTALPKSRALDEEEEENDDNNDEKDNNTSHGAFGSFFKSAMGKVTSVITGGGKNKTKYGSVSLTISKGDILQEKCDAIVCSIKNSMDLSASGAVCKNLLKMCGSSLQAECNNQLTAMQHTGVAKTSACGLPCQSIYFASMEKFSTSWDKGVLQVLTEAETAGATSIAMPLLGSGAKNPNMDLIKKRFLAGVEQFGKSPNPSLKDIRLVIFSQDMYDFFVGKAAPSKPDKSSPKEAFKPKPKVSDRIDLKLYCNDSAHADKIKKELIRTFKERFRSNKVENANIKQLSPKQIQELEYIGWESRVQITVRHEEGFVLLQSFFPTAKILTKLSSLMVAAVESHHINLLQATATAIVWQYQVQDENWKKFEPLLNAQIEKEYKDKSVDCFVTDAKNRKYKLDFSAMLEYFVKEDGSLSKHGNKIRRFDKTKAGEPLPKRWAPMSATENVKLVQIQSGGEEFKHVESLFKQGGANVPVKSISRIQNKFLYQQYMVKKREMDLRNGKGFQNEKRLFHGTSPNSLAAINENGFSNNYSGANATAYGEGSYFAVNSSYSVSYAHQDSSGVRHMYLVRVLVGKSTVSQRGMKYLPNQPGTNTPYDSGTDGGNGMYIIFHDAQTYPEYLISF</sequence>
<feature type="domain" description="Macro" evidence="12">
    <location>
        <begin position="1085"/>
        <end position="1272"/>
    </location>
</feature>
<feature type="domain" description="RRM" evidence="9">
    <location>
        <begin position="90"/>
        <end position="162"/>
    </location>
</feature>
<dbReference type="GO" id="GO:0003723">
    <property type="term" value="F:RNA binding"/>
    <property type="evidence" value="ECO:0007669"/>
    <property type="project" value="UniProtKB-UniRule"/>
</dbReference>
<keyword evidence="6" id="KW-0694">RNA-binding</keyword>
<dbReference type="Pfam" id="PF01661">
    <property type="entry name" value="Macro"/>
    <property type="match status" value="3"/>
</dbReference>
<evidence type="ECO:0000259" key="12">
    <source>
        <dbReference type="PROSITE" id="PS51154"/>
    </source>
</evidence>
<dbReference type="InterPro" id="IPR052056">
    <property type="entry name" value="Mono-ARTD/PARP"/>
</dbReference>
<gene>
    <name evidence="13" type="ORF">ElyMa_004534600</name>
</gene>
<feature type="compositionally biased region" description="Polar residues" evidence="8">
    <location>
        <begin position="179"/>
        <end position="207"/>
    </location>
</feature>
<evidence type="ECO:0000259" key="11">
    <source>
        <dbReference type="PROSITE" id="PS51059"/>
    </source>
</evidence>
<keyword evidence="4 7" id="KW-0520">NAD</keyword>
<feature type="domain" description="Macro" evidence="12">
    <location>
        <begin position="877"/>
        <end position="1055"/>
    </location>
</feature>
<dbReference type="SUPFAM" id="SSF56399">
    <property type="entry name" value="ADP-ribosylation"/>
    <property type="match status" value="1"/>
</dbReference>
<dbReference type="InterPro" id="IPR043472">
    <property type="entry name" value="Macro_dom-like"/>
</dbReference>
<evidence type="ECO:0000313" key="14">
    <source>
        <dbReference type="Proteomes" id="UP000762676"/>
    </source>
</evidence>
<comment type="subcellular location">
    <subcellularLocation>
        <location evidence="1">Nucleus</location>
    </subcellularLocation>
</comment>
<evidence type="ECO:0000256" key="3">
    <source>
        <dbReference type="ARBA" id="ARBA00022679"/>
    </source>
</evidence>
<evidence type="ECO:0000256" key="8">
    <source>
        <dbReference type="SAM" id="MobiDB-lite"/>
    </source>
</evidence>
<keyword evidence="2 7" id="KW-0328">Glycosyltransferase</keyword>
<dbReference type="Gene3D" id="3.90.228.10">
    <property type="match status" value="1"/>
</dbReference>
<dbReference type="SMART" id="SM00506">
    <property type="entry name" value="A1pp"/>
    <property type="match status" value="3"/>
</dbReference>
<dbReference type="Gene3D" id="3.30.70.330">
    <property type="match status" value="2"/>
</dbReference>
<evidence type="ECO:0000256" key="6">
    <source>
        <dbReference type="PROSITE-ProRule" id="PRU00176"/>
    </source>
</evidence>
<dbReference type="InterPro" id="IPR004170">
    <property type="entry name" value="WWE_dom"/>
</dbReference>
<dbReference type="EMBL" id="BMAT01009156">
    <property type="protein sequence ID" value="GFR99676.1"/>
    <property type="molecule type" value="Genomic_DNA"/>
</dbReference>
<dbReference type="Gene3D" id="3.40.220.10">
    <property type="entry name" value="Leucine Aminopeptidase, subunit E, domain 1"/>
    <property type="match status" value="3"/>
</dbReference>
<dbReference type="SUPFAM" id="SSF54928">
    <property type="entry name" value="RNA-binding domain, RBD"/>
    <property type="match status" value="1"/>
</dbReference>
<keyword evidence="5" id="KW-0539">Nucleus</keyword>
<dbReference type="Pfam" id="PF00644">
    <property type="entry name" value="PARP"/>
    <property type="match status" value="1"/>
</dbReference>
<dbReference type="SUPFAM" id="SSF52949">
    <property type="entry name" value="Macro domain-like"/>
    <property type="match status" value="3"/>
</dbReference>
<dbReference type="EC" id="2.4.2.-" evidence="7"/>
<dbReference type="PANTHER" id="PTHR14453">
    <property type="entry name" value="PARP/ZINC FINGER CCCH TYPE DOMAIN CONTAINING PROTEIN"/>
    <property type="match status" value="1"/>
</dbReference>
<keyword evidence="3 7" id="KW-0808">Transferase</keyword>
<dbReference type="GO" id="GO:0003950">
    <property type="term" value="F:NAD+ poly-ADP-ribosyltransferase activity"/>
    <property type="evidence" value="ECO:0007669"/>
    <property type="project" value="UniProtKB-UniRule"/>
</dbReference>
<dbReference type="InterPro" id="IPR002589">
    <property type="entry name" value="Macro_dom"/>
</dbReference>
<feature type="region of interest" description="Disordered" evidence="8">
    <location>
        <begin position="1276"/>
        <end position="1296"/>
    </location>
</feature>
<dbReference type="InterPro" id="IPR012317">
    <property type="entry name" value="Poly(ADP-ribose)pol_cat_dom"/>
</dbReference>
<dbReference type="GO" id="GO:0005634">
    <property type="term" value="C:nucleus"/>
    <property type="evidence" value="ECO:0007669"/>
    <property type="project" value="UniProtKB-SubCell"/>
</dbReference>
<evidence type="ECO:0000259" key="10">
    <source>
        <dbReference type="PROSITE" id="PS50918"/>
    </source>
</evidence>
<feature type="region of interest" description="Disordered" evidence="8">
    <location>
        <begin position="1066"/>
        <end position="1088"/>
    </location>
</feature>
<proteinExistence type="predicted"/>
<dbReference type="PROSITE" id="PS50102">
    <property type="entry name" value="RRM"/>
    <property type="match status" value="1"/>
</dbReference>
<feature type="region of interest" description="Disordered" evidence="8">
    <location>
        <begin position="168"/>
        <end position="225"/>
    </location>
</feature>
<dbReference type="SUPFAM" id="SSF117839">
    <property type="entry name" value="WWE domain"/>
    <property type="match status" value="1"/>
</dbReference>
<evidence type="ECO:0000256" key="2">
    <source>
        <dbReference type="ARBA" id="ARBA00022676"/>
    </source>
</evidence>
<dbReference type="PROSITE" id="PS50918">
    <property type="entry name" value="WWE"/>
    <property type="match status" value="1"/>
</dbReference>
<evidence type="ECO:0000256" key="7">
    <source>
        <dbReference type="RuleBase" id="RU362114"/>
    </source>
</evidence>
<evidence type="ECO:0000313" key="13">
    <source>
        <dbReference type="EMBL" id="GFR99676.1"/>
    </source>
</evidence>
<dbReference type="Gene3D" id="3.30.720.50">
    <property type="match status" value="1"/>
</dbReference>
<dbReference type="InterPro" id="IPR035979">
    <property type="entry name" value="RBD_domain_sf"/>
</dbReference>
<keyword evidence="14" id="KW-1185">Reference proteome</keyword>